<evidence type="ECO:0000313" key="7">
    <source>
        <dbReference type="Proteomes" id="UP000222163"/>
    </source>
</evidence>
<proteinExistence type="predicted"/>
<dbReference type="InterPro" id="IPR008969">
    <property type="entry name" value="CarboxyPept-like_regulatory"/>
</dbReference>
<dbReference type="SUPFAM" id="SSF49464">
    <property type="entry name" value="Carboxypeptidase regulatory domain-like"/>
    <property type="match status" value="1"/>
</dbReference>
<dbReference type="EMBL" id="JAUYVU010000001">
    <property type="protein sequence ID" value="MDP2539858.1"/>
    <property type="molecule type" value="Genomic_DNA"/>
</dbReference>
<keyword evidence="3" id="KW-0998">Cell outer membrane</keyword>
<dbReference type="Gene3D" id="2.60.40.1120">
    <property type="entry name" value="Carboxypeptidase-like, regulatory domain"/>
    <property type="match status" value="1"/>
</dbReference>
<protein>
    <submittedName>
        <fullName evidence="6">TonB-dependent receptor</fullName>
    </submittedName>
</protein>
<comment type="caution">
    <text evidence="6">The sequence shown here is derived from an EMBL/GenBank/DDBJ whole genome shotgun (WGS) entry which is preliminary data.</text>
</comment>
<dbReference type="GO" id="GO:0009279">
    <property type="term" value="C:cell outer membrane"/>
    <property type="evidence" value="ECO:0007669"/>
    <property type="project" value="UniProtKB-SubCell"/>
</dbReference>
<evidence type="ECO:0000256" key="2">
    <source>
        <dbReference type="ARBA" id="ARBA00023136"/>
    </source>
</evidence>
<keyword evidence="2" id="KW-0472">Membrane</keyword>
<evidence type="ECO:0000313" key="8">
    <source>
        <dbReference type="Proteomes" id="UP001242342"/>
    </source>
</evidence>
<evidence type="ECO:0000313" key="6">
    <source>
        <dbReference type="EMBL" id="PHN97828.1"/>
    </source>
</evidence>
<dbReference type="Pfam" id="PF13715">
    <property type="entry name" value="CarbopepD_reg_2"/>
    <property type="match status" value="1"/>
</dbReference>
<accession>A0A2G1BV04</accession>
<feature type="signal peptide" evidence="4">
    <location>
        <begin position="1"/>
        <end position="20"/>
    </location>
</feature>
<dbReference type="Gene3D" id="2.40.170.20">
    <property type="entry name" value="TonB-dependent receptor, beta-barrel domain"/>
    <property type="match status" value="1"/>
</dbReference>
<evidence type="ECO:0000256" key="1">
    <source>
        <dbReference type="ARBA" id="ARBA00004442"/>
    </source>
</evidence>
<dbReference type="Proteomes" id="UP001242342">
    <property type="component" value="Unassembled WGS sequence"/>
</dbReference>
<keyword evidence="8" id="KW-1185">Reference proteome</keyword>
<sequence>MRNFTITMLLLFSGLFGLNAQNIVKGIVINGDSENPMQGVSVSVKEANVTNTTDASGAFTLNGLPNGRQIVTVSLNGYETQNFPVELSGKTLDLGTIFMYEDLSEDQDLSTITITDDELNDDTSAADNISGLLQASRDVYLRTAAFEWSGSFYRVRGLDSENGKVLINGIEMNKLYNGRPQWSNWGGLNDVLRNQEFSNGLTPSNYAFGGVLGSTNINTRASEYSEGGRISYASSNRSYNHRLMATYSSGLLANGWAITVSGSRRAGNEGYVDGTFYDANSIFLSLEKQINDAHSLNLTVIAAENERGKSSPNTQEVFDIKGIRYNSYWGNQKGKMRNSRVKRLYEPIVMLNHYWNLSENTTLNTNIGFQFGEIGNSRLDYNGANNPDPTYYRKLPSWYLSDPNGPDYENAYKSLTGFQNDGQIDWDELYIGNEGSPENARVILYEDRNDDQQLTANMIFSSELNENIVLTASGEYRRLKSENFASPIDMLGATSYLDVNTFGNTFEQQQSNLLTPNRTIGLGDRFKYNYIFNSEVYGGFAQLQFKYNKIDFYLAGQANNTTHQREGLFQNGYFPTNSYGKSDKLDFFNYGAKGGLTYKISGRHLIDVNGGYITKAPSLRNSFANSRANNVTVADVAELNSEKILSGDLSYIFRSPLITSRVTGYYTDIKDATEISFFFADGIGGDTSAFIQEILTGIDKRHFGVEFGIEAQVTPTIKLKGAANVGQYTYNNNPNLVITTENASTPGFINGKRDMGAASLKDYKIAAGPHKAYSFGFEYRDPDYWFVSVTANYMDEAYVDVSPIRRTANFVSDADGAAFADYDPILARQLLTQEQFDDYMVVNAIGGKSWKVGDGKYIGLFASVSNLFNEEYKTGGFEQGRNANYRELRDDNANGTPTFGNKYWYGRGTTYFLNLNYRF</sequence>
<dbReference type="Proteomes" id="UP000222163">
    <property type="component" value="Unassembled WGS sequence"/>
</dbReference>
<reference evidence="5 8" key="3">
    <citation type="submission" date="2023-07" db="EMBL/GenBank/DDBJ databases">
        <title>Genome content predicts the carbon catabolic preferences of heterotrophic bacteria.</title>
        <authorList>
            <person name="Gralka M."/>
        </authorList>
    </citation>
    <scope>NUCLEOTIDE SEQUENCE [LARGE SCALE GENOMIC DNA]</scope>
    <source>
        <strain evidence="5 8">4G03</strain>
    </source>
</reference>
<keyword evidence="4" id="KW-0732">Signal</keyword>
<reference evidence="6" key="2">
    <citation type="submission" date="2017-10" db="EMBL/GenBank/DDBJ databases">
        <authorList>
            <person name="Enke T.N."/>
            <person name="Cordero O.X."/>
        </authorList>
    </citation>
    <scope>NUCLEOTIDE SEQUENCE</scope>
    <source>
        <strain evidence="6">4G03</strain>
    </source>
</reference>
<reference evidence="6 7" key="1">
    <citation type="journal article" date="2016" name="Nat. Commun.">
        <title>Microbial interactions lead to rapid micro-scale successions on model marine particles.</title>
        <authorList>
            <person name="Datta M.S."/>
            <person name="Sliwerska E."/>
            <person name="Gore J."/>
            <person name="Polz M.F."/>
            <person name="Cordero O.X."/>
        </authorList>
    </citation>
    <scope>NUCLEOTIDE SEQUENCE [LARGE SCALE GENOMIC DNA]</scope>
    <source>
        <strain evidence="6 7">4G03</strain>
    </source>
</reference>
<keyword evidence="6" id="KW-0675">Receptor</keyword>
<feature type="chain" id="PRO_5013605445" evidence="4">
    <location>
        <begin position="21"/>
        <end position="919"/>
    </location>
</feature>
<dbReference type="InterPro" id="IPR036942">
    <property type="entry name" value="Beta-barrel_TonB_sf"/>
</dbReference>
<evidence type="ECO:0000256" key="4">
    <source>
        <dbReference type="SAM" id="SignalP"/>
    </source>
</evidence>
<comment type="subcellular location">
    <subcellularLocation>
        <location evidence="1">Cell outer membrane</location>
    </subcellularLocation>
</comment>
<dbReference type="RefSeq" id="WP_099214737.1">
    <property type="nucleotide sequence ID" value="NZ_JAUYVU010000001.1"/>
</dbReference>
<dbReference type="AlphaFoldDB" id="A0A2G1BV04"/>
<gene>
    <name evidence="6" type="ORF">CSC81_05295</name>
    <name evidence="5" type="ORF">Q8W23_00060</name>
</gene>
<evidence type="ECO:0000256" key="3">
    <source>
        <dbReference type="ARBA" id="ARBA00023237"/>
    </source>
</evidence>
<dbReference type="SUPFAM" id="SSF56935">
    <property type="entry name" value="Porins"/>
    <property type="match status" value="1"/>
</dbReference>
<dbReference type="EMBL" id="PDUU01000004">
    <property type="protein sequence ID" value="PHN97828.1"/>
    <property type="molecule type" value="Genomic_DNA"/>
</dbReference>
<evidence type="ECO:0000313" key="5">
    <source>
        <dbReference type="EMBL" id="MDP2539858.1"/>
    </source>
</evidence>
<organism evidence="6 7">
    <name type="scientific">Tenacibaculum discolor</name>
    <dbReference type="NCBI Taxonomy" id="361581"/>
    <lineage>
        <taxon>Bacteria</taxon>
        <taxon>Pseudomonadati</taxon>
        <taxon>Bacteroidota</taxon>
        <taxon>Flavobacteriia</taxon>
        <taxon>Flavobacteriales</taxon>
        <taxon>Flavobacteriaceae</taxon>
        <taxon>Tenacibaculum</taxon>
    </lineage>
</organism>
<name>A0A2G1BV04_9FLAO</name>